<dbReference type="InterPro" id="IPR002126">
    <property type="entry name" value="Cadherin-like_dom"/>
</dbReference>
<feature type="domain" description="Cadherin" evidence="9">
    <location>
        <begin position="820"/>
        <end position="921"/>
    </location>
</feature>
<dbReference type="EMBL" id="JABCSC020000001">
    <property type="protein sequence ID" value="NSL54495.1"/>
    <property type="molecule type" value="Genomic_DNA"/>
</dbReference>
<evidence type="ECO:0000256" key="6">
    <source>
        <dbReference type="ARBA" id="ARBA00022989"/>
    </source>
</evidence>
<feature type="domain" description="Cadherin" evidence="9">
    <location>
        <begin position="2845"/>
        <end position="2942"/>
    </location>
</feature>
<keyword evidence="6" id="KW-1133">Transmembrane helix</keyword>
<dbReference type="Pfam" id="PF14252">
    <property type="entry name" value="DUF4347"/>
    <property type="match status" value="1"/>
</dbReference>
<organism evidence="10 11">
    <name type="scientific">Uliginosibacterium aquaticum</name>
    <dbReference type="NCBI Taxonomy" id="2731212"/>
    <lineage>
        <taxon>Bacteria</taxon>
        <taxon>Pseudomonadati</taxon>
        <taxon>Pseudomonadota</taxon>
        <taxon>Betaproteobacteria</taxon>
        <taxon>Rhodocyclales</taxon>
        <taxon>Zoogloeaceae</taxon>
        <taxon>Uliginosibacterium</taxon>
    </lineage>
</organism>
<dbReference type="PROSITE" id="PS00232">
    <property type="entry name" value="CADHERIN_1"/>
    <property type="match status" value="1"/>
</dbReference>
<dbReference type="SMART" id="SM00112">
    <property type="entry name" value="CA"/>
    <property type="match status" value="22"/>
</dbReference>
<evidence type="ECO:0000256" key="5">
    <source>
        <dbReference type="ARBA" id="ARBA00022837"/>
    </source>
</evidence>
<feature type="domain" description="Cadherin" evidence="9">
    <location>
        <begin position="2519"/>
        <end position="2625"/>
    </location>
</feature>
<feature type="domain" description="Cadherin" evidence="9">
    <location>
        <begin position="2102"/>
        <end position="2199"/>
    </location>
</feature>
<evidence type="ECO:0000256" key="2">
    <source>
        <dbReference type="ARBA" id="ARBA00022692"/>
    </source>
</evidence>
<dbReference type="InterPro" id="IPR020894">
    <property type="entry name" value="Cadherin_CS"/>
</dbReference>
<evidence type="ECO:0000259" key="9">
    <source>
        <dbReference type="PROSITE" id="PS50268"/>
    </source>
</evidence>
<dbReference type="SUPFAM" id="SSF49313">
    <property type="entry name" value="Cadherin-like"/>
    <property type="match status" value="22"/>
</dbReference>
<dbReference type="CDD" id="cd11304">
    <property type="entry name" value="Cadherin_repeat"/>
    <property type="match status" value="20"/>
</dbReference>
<feature type="domain" description="Cadherin" evidence="9">
    <location>
        <begin position="1032"/>
        <end position="1134"/>
    </location>
</feature>
<comment type="caution">
    <text evidence="10">The sequence shown here is derived from an EMBL/GenBank/DDBJ whole genome shotgun (WGS) entry which is preliminary data.</text>
</comment>
<feature type="domain" description="Cadherin" evidence="9">
    <location>
        <begin position="2731"/>
        <end position="2836"/>
    </location>
</feature>
<feature type="region of interest" description="Disordered" evidence="8">
    <location>
        <begin position="389"/>
        <end position="422"/>
    </location>
</feature>
<feature type="domain" description="Cadherin" evidence="9">
    <location>
        <begin position="1357"/>
        <end position="1461"/>
    </location>
</feature>
<keyword evidence="11" id="KW-1185">Reference proteome</keyword>
<evidence type="ECO:0000313" key="10">
    <source>
        <dbReference type="EMBL" id="NSL54495.1"/>
    </source>
</evidence>
<keyword evidence="2" id="KW-0812">Transmembrane</keyword>
<feature type="domain" description="Cadherin" evidence="9">
    <location>
        <begin position="1139"/>
        <end position="1256"/>
    </location>
</feature>
<feature type="domain" description="Cadherin" evidence="9">
    <location>
        <begin position="2943"/>
        <end position="3049"/>
    </location>
</feature>
<comment type="subcellular location">
    <subcellularLocation>
        <location evidence="1">Membrane</location>
        <topology evidence="1">Single-pass membrane protein</topology>
    </subcellularLocation>
</comment>
<feature type="domain" description="Cadherin" evidence="9">
    <location>
        <begin position="1456"/>
        <end position="1560"/>
    </location>
</feature>
<dbReference type="SMART" id="SM00089">
    <property type="entry name" value="PKD"/>
    <property type="match status" value="10"/>
</dbReference>
<dbReference type="InterPro" id="IPR039808">
    <property type="entry name" value="Cadherin"/>
</dbReference>
<gene>
    <name evidence="10" type="ORF">HJ583_005630</name>
</gene>
<dbReference type="InterPro" id="IPR025592">
    <property type="entry name" value="DUF4347"/>
</dbReference>
<evidence type="ECO:0000256" key="8">
    <source>
        <dbReference type="SAM" id="MobiDB-lite"/>
    </source>
</evidence>
<evidence type="ECO:0000256" key="4">
    <source>
        <dbReference type="ARBA" id="ARBA00022737"/>
    </source>
</evidence>
<feature type="domain" description="Cadherin" evidence="9">
    <location>
        <begin position="1883"/>
        <end position="1986"/>
    </location>
</feature>
<evidence type="ECO:0000256" key="1">
    <source>
        <dbReference type="ARBA" id="ARBA00004167"/>
    </source>
</evidence>
<dbReference type="InterPro" id="IPR015919">
    <property type="entry name" value="Cadherin-like_sf"/>
</dbReference>
<dbReference type="PANTHER" id="PTHR24027:SF422">
    <property type="entry name" value="CADHERIN DOMAIN-CONTAINING PROTEIN"/>
    <property type="match status" value="1"/>
</dbReference>
<feature type="domain" description="Cadherin" evidence="9">
    <location>
        <begin position="583"/>
        <end position="709"/>
    </location>
</feature>
<feature type="domain" description="Cadherin" evidence="9">
    <location>
        <begin position="1677"/>
        <end position="1773"/>
    </location>
</feature>
<feature type="compositionally biased region" description="Polar residues" evidence="8">
    <location>
        <begin position="389"/>
        <end position="407"/>
    </location>
</feature>
<feature type="domain" description="Cadherin" evidence="9">
    <location>
        <begin position="2426"/>
        <end position="2524"/>
    </location>
</feature>
<dbReference type="PRINTS" id="PR00205">
    <property type="entry name" value="CADHERIN"/>
</dbReference>
<feature type="domain" description="Cadherin" evidence="9">
    <location>
        <begin position="714"/>
        <end position="815"/>
    </location>
</feature>
<feature type="domain" description="Cadherin" evidence="9">
    <location>
        <begin position="1996"/>
        <end position="2094"/>
    </location>
</feature>
<feature type="domain" description="Cadherin" evidence="9">
    <location>
        <begin position="2306"/>
        <end position="2409"/>
    </location>
</feature>
<dbReference type="PANTHER" id="PTHR24027">
    <property type="entry name" value="CADHERIN-23"/>
    <property type="match status" value="1"/>
</dbReference>
<dbReference type="InterPro" id="IPR022409">
    <property type="entry name" value="PKD/Chitinase_dom"/>
</dbReference>
<evidence type="ECO:0000256" key="3">
    <source>
        <dbReference type="ARBA" id="ARBA00022729"/>
    </source>
</evidence>
<dbReference type="Proteomes" id="UP000778523">
    <property type="component" value="Unassembled WGS sequence"/>
</dbReference>
<keyword evidence="7" id="KW-0472">Membrane</keyword>
<accession>A0ABX2IKC6</accession>
<dbReference type="RefSeq" id="WP_170020987.1">
    <property type="nucleotide sequence ID" value="NZ_JABCSC020000001.1"/>
</dbReference>
<reference evidence="10 11" key="1">
    <citation type="submission" date="2020-06" db="EMBL/GenBank/DDBJ databases">
        <title>Draft genome of Uliginosibacterium sp. IMCC34675.</title>
        <authorList>
            <person name="Song J."/>
        </authorList>
    </citation>
    <scope>NUCLEOTIDE SEQUENCE [LARGE SCALE GENOMIC DNA]</scope>
    <source>
        <strain evidence="10 11">IMCC34675</strain>
    </source>
</reference>
<keyword evidence="5" id="KW-0106">Calcium</keyword>
<feature type="region of interest" description="Disordered" evidence="8">
    <location>
        <begin position="3338"/>
        <end position="3364"/>
    </location>
</feature>
<feature type="domain" description="Cadherin" evidence="9">
    <location>
        <begin position="1570"/>
        <end position="1668"/>
    </location>
</feature>
<evidence type="ECO:0000256" key="7">
    <source>
        <dbReference type="ARBA" id="ARBA00023136"/>
    </source>
</evidence>
<feature type="domain" description="Cadherin" evidence="9">
    <location>
        <begin position="2207"/>
        <end position="2304"/>
    </location>
</feature>
<feature type="domain" description="Cadherin" evidence="9">
    <location>
        <begin position="926"/>
        <end position="1027"/>
    </location>
</feature>
<keyword evidence="3" id="KW-0732">Signal</keyword>
<feature type="domain" description="Cadherin" evidence="9">
    <location>
        <begin position="1245"/>
        <end position="1349"/>
    </location>
</feature>
<evidence type="ECO:0000313" key="11">
    <source>
        <dbReference type="Proteomes" id="UP000778523"/>
    </source>
</evidence>
<keyword evidence="4" id="KW-0677">Repeat</keyword>
<feature type="domain" description="Cadherin" evidence="9">
    <location>
        <begin position="2625"/>
        <end position="2730"/>
    </location>
</feature>
<dbReference type="PROSITE" id="PS50268">
    <property type="entry name" value="CADHERIN_2"/>
    <property type="match status" value="23"/>
</dbReference>
<feature type="domain" description="Cadherin" evidence="9">
    <location>
        <begin position="1778"/>
        <end position="1882"/>
    </location>
</feature>
<sequence length="3373" mass="336135">MWLPPLLRQLLGRTPARPARARPQRAVFEEVEARLLYSADFAPGISELAQVAEIRLAEPDEDASATTQSSQSSQALIFVDASIKDVANLQADILRAQPDAEIIFLAADRDGITQISEALQGRTGISAIHLLVHGGDGSLQLGNTLLDASSLARYSEALAGWQGALSAEADLLIYGCNFTAGEAGLQMADALARLTGADVASSDDLTGSSAAGGDWVLEQHTGRIETASLLGTGAELAWSGTLNIVTGTTSTATTDTIGATSLTFSHTVDAGSNSLLIVEYSTRGTTSPASITWNGMALTRLDTVSNGDVVTTEIWYLKNPGAGTANIVVTMPGPAKEFSVGATTFLNVDQSSTFGTVAKATGIGSTASVNVSSASGDLVIDSLATRQQTGSPTLGAGQSQLWTNSPGIGSAEPRGAGSTEAGAASVSMSWTLTDSWEWASLGVSLNAAPNTTPTLNAPASYVATEQISLDLQGTGITVADVDGDVLTVTISTPSNNSQFTAAVGSTGVSVVSGNGSKSLVVSGTASQLNNFFAGNGSATLSFRQAGDTPTASLTMTLSVSDGVASSNTSSTITITAVNDAPVLVTPTSISVTEDLATALTGITVADNDAASNPLILTFTVGSGSLSATSGSGVTVGGSSTALTLTGTISSLNSFIAAGSLSYTTATNSTSSITLGVSVSDQGYSGSGGTQTASANITLTVSAVNDAPVITSNSGGSTASLSVAENTSAVTTLSATDVDSASLSYAITGGADAARFTINSSTGALVFASAPNYEAPNDSDANNSYVVIVQVSDGSGGTDTQTLTVTVTNTNEAPVITSNGGGATATINVTENATAVTTATASDQDAGATRTWSITGGADAGKFTINSSTGVLTFSVAPNYEAPTDADANNSYIVSVQVSDGSLTDSQSITVTVTNANEAPVIGSNGGGATAAVSVSENTTAVTTATASDADAGATQTWSIAGGADAAKFTINSSTGVLTFIAAPDYETPTDSGANNVYDVVVQVSDGSLTDTQAIAVTVTNSNEAPVISSNGGGATASTSVAENSSAVTTVSATDSDAASTLSYSISGGADAAKFTINSSTGLLTFIVAPDYENPSDSGANNVYDVIVQVSDGSLTDTQAIAVTITAVNDGTPTLTSNGGGTSASISVAENTSAVTTLTATDSDLPAQTLTYSITGGADAAFFTINSSTGALSFSTARNYESAADANGNNVYLVVVQVSDGTNTDSQSLSVSITDVDEFDVGAISDSNASANSVPEGANGATVGITAYATDADGSGNTVTYSLSSNPGNLFAIDASSGVVTVAAGANLNYEAATSHSITVRATSADGSSSSQSFTISVSDVDEFDVGSVSDDNGGANTVTENAANGTAVGITASATDADGSNSSISYSLSDSAGGRFAINSSSGVVSVADGSQLNYEATTSHSIIVRATSADGSYSEQGFTISLSDADEFDVGALTDSNPASNEISEFTSNGTTVGITAQASDADATANSISYSLIDSAGSRFTIDATTGVVTVADASRLDFETDSSHTIIVRASSADGSHTDQSFVITLLNAQEGGVGAISDGDASVENVIENAGSGTLVGITAQASDPDGDPITYSLSSDAAGRFSIDTSSGVVSVSAFGGTPGELDREQAASYTIIVKASSSDGSFTERNFTITLGDVDESDVGAISDSNASADSITENAANGSRVGITALASDADATTNSISYSLSSNPGNIFSIDADTGVISVADGSQLDYETATSHAITVLATSADGSTRSQVFTIAVVNLNDNTPVITSNGAGALAAINLAENSSAVTTVTASDGDAGSTLSYSITGGADAALFSIDSSSGALTFLAAPDRELAGDANGDHVYLVDIQVSDGARTDSQNLAIIITDVDEYDVGAITDSNAGSNTISEGVANGSSVGITALASDADATSNTITYSLSNSAGGIFSIDSGGVVRVADHNQINYESNTSHAIIVRATSADGSFSEQGFTINISDINEFDISALTDGNGAANVVAENAANGSLVGITAQASDADGSNNSISYALTDNADGRFAIDASTGVISVLDGSRLDYESATSYAITVRANSSDGSSSSTSFTITLTDADEFDVSAPVDFNLASNLVTENAANGSLVGITARALDQDASNNSISYSLSDDAGGLFTIDASTGVVTVANGAGLDFETTSSHNITVQASSADGSSSSASFTIHLADANEFSISAVTDSNGAQNQITEDAANGTVVGITANASDADASSNTINYSLSDDAGGRFAIDATTGLVSVADSALLDYESATSHTITVLATSADGSTSSQSFTIALTDIDEFNVGAISDSNAAANSITEHAANGSAIGITAHASDADGSNNSISYALTSDAGGLFSIDASTGVVSVANSAGLDFELASSHSITVLATSSDGSTSSQSFIITLTDSNDNAPTITSDGGGTTAALATAENNTAVTTIVATDSDASSSISYSIIGGADAARFSIDASTGVLRFVAAPDAEAPADADHNNVYEVIVQASDGLNTDSQSLSVSVADIDEFNVGSITDTDPASNSISENAAANSTVGISTFASDADASNNGVSYTLLDNAGGRFSITSDGGVIRVANPALIDFETASSHTVTVRATSADGSTSTQNFVITLLDVDEFDVTQPNDSDTSANSISEAASNGSVVGVTAHASDADGSNNAITYSLTSDAGGLFTIDASTGVVTLANASLLDYESASSHFVSVLASSADGSSSTRAFVITVADADEFDVSPLTDTDASANSLTENAANGTAVGITASASDADGSNNAITYTLSNDAGGRFAIDAASGVVTVANSSLIDFESASSHSITVLATSADGSSSSQSYTINLADSDEFDLGAVTDSNAAANLVSENAASGSTVGLSASATDADASHNSVSYSLSDDAGGRFAIDATSGVISVANAALLDFEAASRHTITVLATSADGSSSSQSFTIQLADVDEFDIGPLSDSNATTNSVSENAGAGTFVGITANAVDADASDSIRYSLSDDAGGRFAIDATSGVVSVANAALLDFEAVSSHSITVLARSSDGSASSQAFTISLVNINEAPGITAPASASGLAGSSLPLAGVSLSDPEGNISEVSLSVDQGSLSVSLSGSARIAAGANGSAQLTLSGSQSDLNTTLASLRYQASSSFTGQASLSLSTTDAGGLSSNTSLQLQLVSIVTDPAPQAPVTDPDPPQVIAPEPVVPDEAAPPPEPIPVSSGGAALSDGGSAVIEITPDDEQAYQLLNPLAANNIEEPANFALLGEEEALALLRRISQGETGGHNPLVSETLVVAVTPPDADHLDQLLRLSPSQAGQAAAAALTAGVVWWAGRAAGLITALMASVPAWRTVDPLPILGRNRKRAVEEEEAETTTLGLEPEPLQPRRGEPLLMMDITD</sequence>
<dbReference type="Gene3D" id="2.60.40.60">
    <property type="entry name" value="Cadherins"/>
    <property type="match status" value="22"/>
</dbReference>
<protein>
    <submittedName>
        <fullName evidence="10">DUF4347 domain-containing protein</fullName>
    </submittedName>
</protein>
<proteinExistence type="predicted"/>
<dbReference type="Pfam" id="PF00028">
    <property type="entry name" value="Cadherin"/>
    <property type="match status" value="17"/>
</dbReference>
<name>A0ABX2IKC6_9RHOO</name>